<evidence type="ECO:0000313" key="3">
    <source>
        <dbReference type="Proteomes" id="UP001209257"/>
    </source>
</evidence>
<gene>
    <name evidence="2" type="ORF">OCL06_08420</name>
</gene>
<dbReference type="RefSeq" id="WP_262993427.1">
    <property type="nucleotide sequence ID" value="NZ_JAOTJC010000007.1"/>
</dbReference>
<dbReference type="EMBL" id="JAOTJC010000007">
    <property type="protein sequence ID" value="MCU7554622.1"/>
    <property type="molecule type" value="Genomic_DNA"/>
</dbReference>
<reference evidence="3" key="1">
    <citation type="submission" date="2023-07" db="EMBL/GenBank/DDBJ databases">
        <title>Study on multiphase classification of strain Alteromonas salexigens isolated from the Yellow Sea.</title>
        <authorList>
            <person name="Sun L."/>
        </authorList>
    </citation>
    <scope>NUCLEOTIDE SEQUENCE [LARGE SCALE GENOMIC DNA]</scope>
    <source>
        <strain evidence="3">ASW11-19</strain>
    </source>
</reference>
<keyword evidence="1" id="KW-0812">Transmembrane</keyword>
<feature type="transmembrane region" description="Helical" evidence="1">
    <location>
        <begin position="6"/>
        <end position="23"/>
    </location>
</feature>
<comment type="caution">
    <text evidence="2">The sequence shown here is derived from an EMBL/GenBank/DDBJ whole genome shotgun (WGS) entry which is preliminary data.</text>
</comment>
<protein>
    <submittedName>
        <fullName evidence="2">Uncharacterized protein</fullName>
    </submittedName>
</protein>
<dbReference type="Proteomes" id="UP001209257">
    <property type="component" value="Unassembled WGS sequence"/>
</dbReference>
<name>A0ABT2VMU7_9ALTE</name>
<accession>A0ABT2VMU7</accession>
<proteinExistence type="predicted"/>
<evidence type="ECO:0000256" key="1">
    <source>
        <dbReference type="SAM" id="Phobius"/>
    </source>
</evidence>
<keyword evidence="3" id="KW-1185">Reference proteome</keyword>
<evidence type="ECO:0000313" key="2">
    <source>
        <dbReference type="EMBL" id="MCU7554622.1"/>
    </source>
</evidence>
<organism evidence="2 3">
    <name type="scientific">Alteromonas salexigens</name>
    <dbReference type="NCBI Taxonomy" id="2982530"/>
    <lineage>
        <taxon>Bacteria</taxon>
        <taxon>Pseudomonadati</taxon>
        <taxon>Pseudomonadota</taxon>
        <taxon>Gammaproteobacteria</taxon>
        <taxon>Alteromonadales</taxon>
        <taxon>Alteromonadaceae</taxon>
        <taxon>Alteromonas/Salinimonas group</taxon>
        <taxon>Alteromonas</taxon>
    </lineage>
</organism>
<keyword evidence="1" id="KW-1133">Transmembrane helix</keyword>
<keyword evidence="1" id="KW-0472">Membrane</keyword>
<sequence>MKTWHLLPLVIFIGIAGYQFGYYRAKLADSPSVQVPQDTLSDNSIEALDEALTAVPVVASASAARPADRAPVASYSGSAPLQIQAVADTVRRIRQANPDASQIRVPLSEDGSEWLTTGEADLTTRGRLARYFADHASAGQVAFHAMHCEQTRCLLIGESDGDSEQWGKLLGGLKEQPDWRQATIKTYTSQHNQHTYFLTELRR</sequence>